<evidence type="ECO:0000313" key="1">
    <source>
        <dbReference type="EMBL" id="GAH24788.1"/>
    </source>
</evidence>
<dbReference type="Gene3D" id="3.40.1350.10">
    <property type="match status" value="1"/>
</dbReference>
<dbReference type="AlphaFoldDB" id="X1FVH6"/>
<dbReference type="InterPro" id="IPR011856">
    <property type="entry name" value="tRNA_endonuc-like_dom_sf"/>
</dbReference>
<protein>
    <recommendedName>
        <fullName evidence="2">PD(D/E)XK endonuclease domain-containing protein</fullName>
    </recommendedName>
</protein>
<comment type="caution">
    <text evidence="1">The sequence shown here is derived from an EMBL/GenBank/DDBJ whole genome shotgun (WGS) entry which is preliminary data.</text>
</comment>
<dbReference type="InterPro" id="IPR011335">
    <property type="entry name" value="Restrct_endonuc-II-like"/>
</dbReference>
<dbReference type="EMBL" id="BARU01002165">
    <property type="protein sequence ID" value="GAH24788.1"/>
    <property type="molecule type" value="Genomic_DNA"/>
</dbReference>
<organism evidence="1">
    <name type="scientific">marine sediment metagenome</name>
    <dbReference type="NCBI Taxonomy" id="412755"/>
    <lineage>
        <taxon>unclassified sequences</taxon>
        <taxon>metagenomes</taxon>
        <taxon>ecological metagenomes</taxon>
    </lineage>
</organism>
<evidence type="ECO:0008006" key="2">
    <source>
        <dbReference type="Google" id="ProtNLM"/>
    </source>
</evidence>
<name>X1FVH6_9ZZZZ</name>
<proteinExistence type="predicted"/>
<dbReference type="SUPFAM" id="SSF52980">
    <property type="entry name" value="Restriction endonuclease-like"/>
    <property type="match status" value="1"/>
</dbReference>
<accession>X1FVH6</accession>
<gene>
    <name evidence="1" type="ORF">S03H2_05238</name>
</gene>
<sequence length="142" mass="16627">MKMHSVTKGKRSELYVMAILLENGFKVFQTLADTEGIDCIVQGQGNKFYPIQIKSRAEFTKGDVVDVYDFTSDMFIIIYDVLTKKYWIIPSNDYQRLSKQEILKNGTPRYRLTWKKNRHELEKYEGEKGIEVFKSRVCPTTP</sequence>
<reference evidence="1" key="1">
    <citation type="journal article" date="2014" name="Front. Microbiol.">
        <title>High frequency of phylogenetically diverse reductive dehalogenase-homologous genes in deep subseafloor sedimentary metagenomes.</title>
        <authorList>
            <person name="Kawai M."/>
            <person name="Futagami T."/>
            <person name="Toyoda A."/>
            <person name="Takaki Y."/>
            <person name="Nishi S."/>
            <person name="Hori S."/>
            <person name="Arai W."/>
            <person name="Tsubouchi T."/>
            <person name="Morono Y."/>
            <person name="Uchiyama I."/>
            <person name="Ito T."/>
            <person name="Fujiyama A."/>
            <person name="Inagaki F."/>
            <person name="Takami H."/>
        </authorList>
    </citation>
    <scope>NUCLEOTIDE SEQUENCE</scope>
    <source>
        <strain evidence="1">Expedition CK06-06</strain>
    </source>
</reference>
<dbReference type="GO" id="GO:0003676">
    <property type="term" value="F:nucleic acid binding"/>
    <property type="evidence" value="ECO:0007669"/>
    <property type="project" value="InterPro"/>
</dbReference>